<keyword evidence="1 6" id="KW-0963">Cytoplasm</keyword>
<proteinExistence type="inferred from homology"/>
<evidence type="ECO:0000256" key="5">
    <source>
        <dbReference type="ARBA" id="ARBA00022880"/>
    </source>
</evidence>
<keyword evidence="7" id="KW-0175">Coiled coil</keyword>
<keyword evidence="2 6" id="KW-0235">DNA replication</keyword>
<feature type="binding site" evidence="6">
    <location>
        <position position="85"/>
    </location>
    <ligand>
        <name>Zn(2+)</name>
        <dbReference type="ChEBI" id="CHEBI:29105"/>
    </ligand>
</feature>
<organism evidence="8 9">
    <name type="scientific">Levilactobacillus paucivorans</name>
    <dbReference type="NCBI Taxonomy" id="616990"/>
    <lineage>
        <taxon>Bacteria</taxon>
        <taxon>Bacillati</taxon>
        <taxon>Bacillota</taxon>
        <taxon>Bacilli</taxon>
        <taxon>Lactobacillales</taxon>
        <taxon>Lactobacillaceae</taxon>
        <taxon>Levilactobacillus</taxon>
    </lineage>
</organism>
<dbReference type="Pfam" id="PF06156">
    <property type="entry name" value="YabA"/>
    <property type="match status" value="1"/>
</dbReference>
<name>A0A0R2LXX6_9LACO</name>
<evidence type="ECO:0000256" key="3">
    <source>
        <dbReference type="ARBA" id="ARBA00022723"/>
    </source>
</evidence>
<keyword evidence="3 6" id="KW-0479">Metal-binding</keyword>
<keyword evidence="4 6" id="KW-0862">Zinc</keyword>
<comment type="subcellular location">
    <subcellularLocation>
        <location evidence="6">Cytoplasm</location>
        <location evidence="6">Nucleoid</location>
    </subcellularLocation>
    <text evidence="6">Localizes in tight foci, which correspond to the replisome at mid-cell throughout the cell cycle.</text>
</comment>
<comment type="caution">
    <text evidence="8">The sequence shown here is derived from an EMBL/GenBank/DDBJ whole genome shotgun (WGS) entry which is preliminary data.</text>
</comment>
<dbReference type="GO" id="GO:0043590">
    <property type="term" value="C:bacterial nucleoid"/>
    <property type="evidence" value="ECO:0007669"/>
    <property type="project" value="UniProtKB-UniRule"/>
</dbReference>
<protein>
    <recommendedName>
        <fullName evidence="6">Replication initiation control protein YabA</fullName>
    </recommendedName>
</protein>
<evidence type="ECO:0000256" key="4">
    <source>
        <dbReference type="ARBA" id="ARBA00022833"/>
    </source>
</evidence>
<evidence type="ECO:0000313" key="9">
    <source>
        <dbReference type="Proteomes" id="UP000051906"/>
    </source>
</evidence>
<evidence type="ECO:0000256" key="7">
    <source>
        <dbReference type="SAM" id="Coils"/>
    </source>
</evidence>
<evidence type="ECO:0000256" key="6">
    <source>
        <dbReference type="HAMAP-Rule" id="MF_01159"/>
    </source>
</evidence>
<gene>
    <name evidence="6" type="primary">yabA</name>
    <name evidence="8" type="ORF">IV54_GL001039</name>
</gene>
<dbReference type="Proteomes" id="UP000051906">
    <property type="component" value="Unassembled WGS sequence"/>
</dbReference>
<dbReference type="SUPFAM" id="SSF90257">
    <property type="entry name" value="Myosin rod fragments"/>
    <property type="match status" value="1"/>
</dbReference>
<accession>A0A0R2LXX6</accession>
<dbReference type="GO" id="GO:0008156">
    <property type="term" value="P:negative regulation of DNA replication"/>
    <property type="evidence" value="ECO:0007669"/>
    <property type="project" value="UniProtKB-UniRule"/>
</dbReference>
<feature type="binding site" evidence="6">
    <location>
        <position position="104"/>
    </location>
    <ligand>
        <name>Zn(2+)</name>
        <dbReference type="ChEBI" id="CHEBI:29105"/>
    </ligand>
</feature>
<comment type="cofactor">
    <cofactor evidence="6">
        <name>Zn(2+)</name>
        <dbReference type="ChEBI" id="CHEBI:29105"/>
    </cofactor>
    <text evidence="6">Binds 1 zinc ion per subunit.</text>
</comment>
<dbReference type="HAMAP" id="MF_01159">
    <property type="entry name" value="YabA"/>
    <property type="match status" value="1"/>
</dbReference>
<keyword evidence="9" id="KW-1185">Reference proteome</keyword>
<dbReference type="PATRIC" id="fig|616990.3.peg.1122"/>
<dbReference type="STRING" id="616990.IV54_GL001039"/>
<feature type="binding site" evidence="6">
    <location>
        <position position="101"/>
    </location>
    <ligand>
        <name>Zn(2+)</name>
        <dbReference type="ChEBI" id="CHEBI:29105"/>
    </ligand>
</feature>
<comment type="function">
    <text evidence="6">Involved in control of chromosome replication initiation. Inhibits the cooperative binding of DnaA to the oriC region, thus negatively regulating initiation of chromosome replication. Inhibits the ability of DnaA-ATP to form a helix on DNA; does not disassemble preformed DnaA-DNA helices. Decreases the residence time of DnaA on the chromosome at its binding sites (oriC, replication forks and promoter-binding sites). Tethers DnaA to the replication machinery via the DNA polymerase beta sliding clamp subunit (dnaN). Associates with oriC and other DnaA targets on the chromosome in a DnaA-dependent manner.</text>
</comment>
<feature type="coiled-coil region" evidence="7">
    <location>
        <begin position="3"/>
        <end position="58"/>
    </location>
</feature>
<dbReference type="GO" id="GO:0008270">
    <property type="term" value="F:zinc ion binding"/>
    <property type="evidence" value="ECO:0007669"/>
    <property type="project" value="UniProtKB-UniRule"/>
</dbReference>
<reference evidence="8 9" key="1">
    <citation type="journal article" date="2015" name="Genome Announc.">
        <title>Expanding the biotechnology potential of lactobacilli through comparative genomics of 213 strains and associated genera.</title>
        <authorList>
            <person name="Sun Z."/>
            <person name="Harris H.M."/>
            <person name="McCann A."/>
            <person name="Guo C."/>
            <person name="Argimon S."/>
            <person name="Zhang W."/>
            <person name="Yang X."/>
            <person name="Jeffery I.B."/>
            <person name="Cooney J.C."/>
            <person name="Kagawa T.F."/>
            <person name="Liu W."/>
            <person name="Song Y."/>
            <person name="Salvetti E."/>
            <person name="Wrobel A."/>
            <person name="Rasinkangas P."/>
            <person name="Parkhill J."/>
            <person name="Rea M.C."/>
            <person name="O'Sullivan O."/>
            <person name="Ritari J."/>
            <person name="Douillard F.P."/>
            <person name="Paul Ross R."/>
            <person name="Yang R."/>
            <person name="Briner A.E."/>
            <person name="Felis G.E."/>
            <person name="de Vos W.M."/>
            <person name="Barrangou R."/>
            <person name="Klaenhammer T.R."/>
            <person name="Caufield P.W."/>
            <person name="Cui Y."/>
            <person name="Zhang H."/>
            <person name="O'Toole P.W."/>
        </authorList>
    </citation>
    <scope>NUCLEOTIDE SEQUENCE [LARGE SCALE GENOMIC DNA]</scope>
    <source>
        <strain evidence="8 9">DSM 22467</strain>
    </source>
</reference>
<dbReference type="AlphaFoldDB" id="A0A0R2LXX6"/>
<dbReference type="RefSeq" id="WP_057877825.1">
    <property type="nucleotide sequence ID" value="NZ_JQCA01000030.1"/>
</dbReference>
<dbReference type="PIRSF" id="PIRSF021439">
    <property type="entry name" value="DUF972"/>
    <property type="match status" value="1"/>
</dbReference>
<sequence>MEKQEIYDQFKSLEDQLQEMLVQFTDLQTEMTKVFEQNAELGIENQHLRDLVRELQRTLPQDPETQQGLSKSRQILEKLYEEGFHVCREFYGTRRKQDEECAFCLEVIYRDQ</sequence>
<dbReference type="GO" id="GO:0006260">
    <property type="term" value="P:DNA replication"/>
    <property type="evidence" value="ECO:0007669"/>
    <property type="project" value="UniProtKB-KW"/>
</dbReference>
<dbReference type="InterPro" id="IPR010377">
    <property type="entry name" value="YabA"/>
</dbReference>
<evidence type="ECO:0000256" key="1">
    <source>
        <dbReference type="ARBA" id="ARBA00022490"/>
    </source>
</evidence>
<keyword evidence="5 6" id="KW-0236">DNA replication inhibitor</keyword>
<evidence type="ECO:0000256" key="2">
    <source>
        <dbReference type="ARBA" id="ARBA00022705"/>
    </source>
</evidence>
<dbReference type="EMBL" id="JQCA01000030">
    <property type="protein sequence ID" value="KRO04539.1"/>
    <property type="molecule type" value="Genomic_DNA"/>
</dbReference>
<comment type="similarity">
    <text evidence="6">Belongs to the YabA family.</text>
</comment>
<feature type="binding site" evidence="6">
    <location>
        <position position="87"/>
    </location>
    <ligand>
        <name>Zn(2+)</name>
        <dbReference type="ChEBI" id="CHEBI:29105"/>
    </ligand>
</feature>
<comment type="subunit">
    <text evidence="6">Homotetramer. Interacts with both DnaA and DnaN, acting as a bridge between these two proteins.</text>
</comment>
<dbReference type="OrthoDB" id="2112130at2"/>
<evidence type="ECO:0000313" key="8">
    <source>
        <dbReference type="EMBL" id="KRO04539.1"/>
    </source>
</evidence>